<gene>
    <name evidence="1" type="ORF">GCM10007276_12240</name>
</gene>
<proteinExistence type="predicted"/>
<dbReference type="Proteomes" id="UP000602745">
    <property type="component" value="Unassembled WGS sequence"/>
</dbReference>
<evidence type="ECO:0000313" key="1">
    <source>
        <dbReference type="EMBL" id="GGE36307.1"/>
    </source>
</evidence>
<dbReference type="AlphaFoldDB" id="A0A8J2VPZ1"/>
<comment type="caution">
    <text evidence="1">The sequence shown here is derived from an EMBL/GenBank/DDBJ whole genome shotgun (WGS) entry which is preliminary data.</text>
</comment>
<protein>
    <submittedName>
        <fullName evidence="1">Uncharacterized protein</fullName>
    </submittedName>
</protein>
<reference evidence="1" key="1">
    <citation type="journal article" date="2014" name="Int. J. Syst. Evol. Microbiol.">
        <title>Complete genome sequence of Corynebacterium casei LMG S-19264T (=DSM 44701T), isolated from a smear-ripened cheese.</title>
        <authorList>
            <consortium name="US DOE Joint Genome Institute (JGI-PGF)"/>
            <person name="Walter F."/>
            <person name="Albersmeier A."/>
            <person name="Kalinowski J."/>
            <person name="Ruckert C."/>
        </authorList>
    </citation>
    <scope>NUCLEOTIDE SEQUENCE</scope>
    <source>
        <strain evidence="1">CCM 7684</strain>
    </source>
</reference>
<keyword evidence="2" id="KW-1185">Reference proteome</keyword>
<accession>A0A8J2VPZ1</accession>
<reference evidence="1" key="2">
    <citation type="submission" date="2020-09" db="EMBL/GenBank/DDBJ databases">
        <authorList>
            <person name="Sun Q."/>
            <person name="Sedlacek I."/>
        </authorList>
    </citation>
    <scope>NUCLEOTIDE SEQUENCE</scope>
    <source>
        <strain evidence="1">CCM 7684</strain>
    </source>
</reference>
<organism evidence="1 2">
    <name type="scientific">Agaricicola taiwanensis</name>
    <dbReference type="NCBI Taxonomy" id="591372"/>
    <lineage>
        <taxon>Bacteria</taxon>
        <taxon>Pseudomonadati</taxon>
        <taxon>Pseudomonadota</taxon>
        <taxon>Alphaproteobacteria</taxon>
        <taxon>Rhodobacterales</taxon>
        <taxon>Paracoccaceae</taxon>
        <taxon>Agaricicola</taxon>
    </lineage>
</organism>
<dbReference type="RefSeq" id="WP_188408771.1">
    <property type="nucleotide sequence ID" value="NZ_BMCP01000001.1"/>
</dbReference>
<dbReference type="EMBL" id="BMCP01000001">
    <property type="protein sequence ID" value="GGE36307.1"/>
    <property type="molecule type" value="Genomic_DNA"/>
</dbReference>
<name>A0A8J2VPZ1_9RHOB</name>
<sequence>MPQPFEPVTAQGAFEVTPSDTAVFVRRPAALYIGGAGDVSVETQNRDVVTFVGVLAGSILPIQCRKVLATGTTATAIVGMCYGTVQEV</sequence>
<evidence type="ECO:0000313" key="2">
    <source>
        <dbReference type="Proteomes" id="UP000602745"/>
    </source>
</evidence>